<name>A0A2W4TUT3_9CYAN</name>
<dbReference type="GO" id="GO:0006824">
    <property type="term" value="P:cobalt ion transport"/>
    <property type="evidence" value="ECO:0007669"/>
    <property type="project" value="InterPro"/>
</dbReference>
<keyword evidence="6 10" id="KW-0067">ATP-binding</keyword>
<evidence type="ECO:0000256" key="9">
    <source>
        <dbReference type="ARBA" id="ARBA00025157"/>
    </source>
</evidence>
<evidence type="ECO:0000256" key="4">
    <source>
        <dbReference type="ARBA" id="ARBA00022475"/>
    </source>
</evidence>
<evidence type="ECO:0000256" key="3">
    <source>
        <dbReference type="ARBA" id="ARBA00022448"/>
    </source>
</evidence>
<evidence type="ECO:0000259" key="11">
    <source>
        <dbReference type="PROSITE" id="PS50893"/>
    </source>
</evidence>
<dbReference type="GO" id="GO:0005524">
    <property type="term" value="F:ATP binding"/>
    <property type="evidence" value="ECO:0007669"/>
    <property type="project" value="UniProtKB-UniRule"/>
</dbReference>
<dbReference type="InterPro" id="IPR003593">
    <property type="entry name" value="AAA+_ATPase"/>
</dbReference>
<dbReference type="AlphaFoldDB" id="A0A2W4TUT3"/>
<comment type="subcellular location">
    <subcellularLocation>
        <location evidence="1 10">Cell membrane</location>
        <topology evidence="1 10">Peripheral membrane protein</topology>
    </subcellularLocation>
</comment>
<keyword evidence="5 10" id="KW-0547">Nucleotide-binding</keyword>
<sequence length="239" mass="26796">MLISFEQINYTYPCNPKPTLRGLSLDITAGKRYAVIGQNGCGKTTLFRLANGLYQPSAGTVRWNNQPLSYRRAALYQLRQQVGLVFQNPEEQLVAATVEEDLSYGLCNLGLPDAEIEQRVGQTIEAFELTDLADFPVNYLSLGQKKRLAIADIMILRPRLLLLDEPTAYLDPGQVRNLRQMLSTIQAEGTTLVIATHDLNLVQDWADWVIVMNQGQIVMEDVPTAIFSRQHFLKTIGLS</sequence>
<dbReference type="NCBIfam" id="TIGR01166">
    <property type="entry name" value="cbiO"/>
    <property type="match status" value="1"/>
</dbReference>
<reference evidence="13" key="1">
    <citation type="submission" date="2018-04" db="EMBL/GenBank/DDBJ databases">
        <authorList>
            <person name="Cornet L."/>
        </authorList>
    </citation>
    <scope>NUCLEOTIDE SEQUENCE [LARGE SCALE GENOMIC DNA]</scope>
</reference>
<dbReference type="InterPro" id="IPR005876">
    <property type="entry name" value="Co_trans_ATP-bd"/>
</dbReference>
<dbReference type="SMART" id="SM00382">
    <property type="entry name" value="AAA"/>
    <property type="match status" value="1"/>
</dbReference>
<dbReference type="PANTHER" id="PTHR43553:SF24">
    <property type="entry name" value="ENERGY-COUPLING FACTOR TRANSPORTER ATP-BINDING PROTEIN ECFA1"/>
    <property type="match status" value="1"/>
</dbReference>
<dbReference type="PROSITE" id="PS50893">
    <property type="entry name" value="ABC_TRANSPORTER_2"/>
    <property type="match status" value="1"/>
</dbReference>
<evidence type="ECO:0000256" key="6">
    <source>
        <dbReference type="ARBA" id="ARBA00022840"/>
    </source>
</evidence>
<evidence type="ECO:0000256" key="10">
    <source>
        <dbReference type="RuleBase" id="RU364103"/>
    </source>
</evidence>
<evidence type="ECO:0000313" key="12">
    <source>
        <dbReference type="EMBL" id="PZO11434.1"/>
    </source>
</evidence>
<keyword evidence="7" id="KW-1278">Translocase</keyword>
<dbReference type="PANTHER" id="PTHR43553">
    <property type="entry name" value="HEAVY METAL TRANSPORTER"/>
    <property type="match status" value="1"/>
</dbReference>
<dbReference type="PROSITE" id="PS00211">
    <property type="entry name" value="ABC_TRANSPORTER_1"/>
    <property type="match status" value="1"/>
</dbReference>
<evidence type="ECO:0000256" key="1">
    <source>
        <dbReference type="ARBA" id="ARBA00004202"/>
    </source>
</evidence>
<dbReference type="GO" id="GO:0042626">
    <property type="term" value="F:ATPase-coupled transmembrane transporter activity"/>
    <property type="evidence" value="ECO:0007669"/>
    <property type="project" value="TreeGrafter"/>
</dbReference>
<gene>
    <name evidence="12" type="ORF">DCF25_19415</name>
</gene>
<dbReference type="InterPro" id="IPR017871">
    <property type="entry name" value="ABC_transporter-like_CS"/>
</dbReference>
<dbReference type="GO" id="GO:0043190">
    <property type="term" value="C:ATP-binding cassette (ABC) transporter complex"/>
    <property type="evidence" value="ECO:0007669"/>
    <property type="project" value="TreeGrafter"/>
</dbReference>
<keyword evidence="4 10" id="KW-1003">Cell membrane</keyword>
<protein>
    <recommendedName>
        <fullName evidence="10">ABC transporter ATP-binding protein</fullName>
    </recommendedName>
</protein>
<comment type="function">
    <text evidence="10">Part of an ABC transporter complex. Responsible for energy coupling to the transport system.</text>
</comment>
<comment type="function">
    <text evidence="9">Probably part of an ABC transporter complex. Responsible for energy coupling to the transport system.</text>
</comment>
<proteinExistence type="inferred from homology"/>
<organism evidence="12 13">
    <name type="scientific">Leptolyngbya foveolarum</name>
    <dbReference type="NCBI Taxonomy" id="47253"/>
    <lineage>
        <taxon>Bacteria</taxon>
        <taxon>Bacillati</taxon>
        <taxon>Cyanobacteriota</taxon>
        <taxon>Cyanophyceae</taxon>
        <taxon>Leptolyngbyales</taxon>
        <taxon>Leptolyngbyaceae</taxon>
        <taxon>Leptolyngbya group</taxon>
        <taxon>Leptolyngbya</taxon>
    </lineage>
</organism>
<dbReference type="Pfam" id="PF00005">
    <property type="entry name" value="ABC_tran"/>
    <property type="match status" value="1"/>
</dbReference>
<dbReference type="InterPro" id="IPR003439">
    <property type="entry name" value="ABC_transporter-like_ATP-bd"/>
</dbReference>
<reference evidence="12 13" key="2">
    <citation type="submission" date="2018-06" db="EMBL/GenBank/DDBJ databases">
        <title>Metagenomic assembly of (sub)arctic Cyanobacteria and their associated microbiome from non-axenic cultures.</title>
        <authorList>
            <person name="Baurain D."/>
        </authorList>
    </citation>
    <scope>NUCLEOTIDE SEQUENCE [LARGE SCALE GENOMIC DNA]</scope>
    <source>
        <strain evidence="12">ULC129bin1</strain>
    </source>
</reference>
<dbReference type="Gene3D" id="3.40.50.300">
    <property type="entry name" value="P-loop containing nucleotide triphosphate hydrolases"/>
    <property type="match status" value="1"/>
</dbReference>
<evidence type="ECO:0000256" key="2">
    <source>
        <dbReference type="ARBA" id="ARBA00005417"/>
    </source>
</evidence>
<dbReference type="Proteomes" id="UP000249354">
    <property type="component" value="Unassembled WGS sequence"/>
</dbReference>
<dbReference type="EMBL" id="QBMC01000184">
    <property type="protein sequence ID" value="PZO11434.1"/>
    <property type="molecule type" value="Genomic_DNA"/>
</dbReference>
<keyword evidence="3 10" id="KW-0813">Transport</keyword>
<comment type="similarity">
    <text evidence="2 10">Belongs to the ABC transporter superfamily.</text>
</comment>
<dbReference type="InterPro" id="IPR027417">
    <property type="entry name" value="P-loop_NTPase"/>
</dbReference>
<evidence type="ECO:0000256" key="5">
    <source>
        <dbReference type="ARBA" id="ARBA00022741"/>
    </source>
</evidence>
<dbReference type="GO" id="GO:0016887">
    <property type="term" value="F:ATP hydrolysis activity"/>
    <property type="evidence" value="ECO:0007669"/>
    <property type="project" value="InterPro"/>
</dbReference>
<dbReference type="CDD" id="cd03225">
    <property type="entry name" value="ABC_cobalt_CbiO_domain1"/>
    <property type="match status" value="1"/>
</dbReference>
<feature type="domain" description="ABC transporter" evidence="11">
    <location>
        <begin position="3"/>
        <end position="239"/>
    </location>
</feature>
<evidence type="ECO:0000256" key="8">
    <source>
        <dbReference type="ARBA" id="ARBA00023136"/>
    </source>
</evidence>
<dbReference type="InterPro" id="IPR050095">
    <property type="entry name" value="ECF_ABC_transporter_ATP-bd"/>
</dbReference>
<evidence type="ECO:0000313" key="13">
    <source>
        <dbReference type="Proteomes" id="UP000249354"/>
    </source>
</evidence>
<accession>A0A2W4TUT3</accession>
<keyword evidence="8 10" id="KW-0472">Membrane</keyword>
<dbReference type="FunFam" id="3.40.50.300:FF:000224">
    <property type="entry name" value="Energy-coupling factor transporter ATP-binding protein EcfA"/>
    <property type="match status" value="1"/>
</dbReference>
<comment type="caution">
    <text evidence="12">The sequence shown here is derived from an EMBL/GenBank/DDBJ whole genome shotgun (WGS) entry which is preliminary data.</text>
</comment>
<evidence type="ECO:0000256" key="7">
    <source>
        <dbReference type="ARBA" id="ARBA00022967"/>
    </source>
</evidence>
<dbReference type="InterPro" id="IPR015856">
    <property type="entry name" value="ABC_transpr_CbiO/EcfA_su"/>
</dbReference>
<dbReference type="SUPFAM" id="SSF52540">
    <property type="entry name" value="P-loop containing nucleoside triphosphate hydrolases"/>
    <property type="match status" value="1"/>
</dbReference>